<dbReference type="NCBIfam" id="TIGR00073">
    <property type="entry name" value="hypB"/>
    <property type="match status" value="1"/>
</dbReference>
<dbReference type="InterPro" id="IPR003495">
    <property type="entry name" value="CobW/HypB/UreG_nucleotide-bd"/>
</dbReference>
<dbReference type="GO" id="GO:0016151">
    <property type="term" value="F:nickel cation binding"/>
    <property type="evidence" value="ECO:0007669"/>
    <property type="project" value="InterPro"/>
</dbReference>
<dbReference type="Pfam" id="PF02492">
    <property type="entry name" value="cobW"/>
    <property type="match status" value="1"/>
</dbReference>
<dbReference type="GO" id="GO:0008270">
    <property type="term" value="F:zinc ion binding"/>
    <property type="evidence" value="ECO:0007669"/>
    <property type="project" value="TreeGrafter"/>
</dbReference>
<name>A0A2T2X2P4_SULTH</name>
<evidence type="ECO:0000256" key="1">
    <source>
        <dbReference type="ARBA" id="ARBA00006211"/>
    </source>
</evidence>
<keyword evidence="2" id="KW-0533">Nickel</keyword>
<organism evidence="9 10">
    <name type="scientific">Sulfobacillus thermosulfidooxidans</name>
    <dbReference type="NCBI Taxonomy" id="28034"/>
    <lineage>
        <taxon>Bacteria</taxon>
        <taxon>Bacillati</taxon>
        <taxon>Bacillota</taxon>
        <taxon>Clostridia</taxon>
        <taxon>Eubacteriales</taxon>
        <taxon>Clostridiales Family XVII. Incertae Sedis</taxon>
        <taxon>Sulfobacillus</taxon>
    </lineage>
</organism>
<dbReference type="AlphaFoldDB" id="A0A2T2X2P4"/>
<keyword evidence="5" id="KW-0378">Hydrolase</keyword>
<evidence type="ECO:0000313" key="9">
    <source>
        <dbReference type="EMBL" id="PSR28749.1"/>
    </source>
</evidence>
<dbReference type="EMBL" id="PXYX01000005">
    <property type="protein sequence ID" value="PSR28749.1"/>
    <property type="molecule type" value="Genomic_DNA"/>
</dbReference>
<evidence type="ECO:0000256" key="5">
    <source>
        <dbReference type="ARBA" id="ARBA00022801"/>
    </source>
</evidence>
<sequence length="221" mass="24520">MHVDLHQDVWALNNSEGNHNREWLDEHKIWAVNIMGSPGAGKTTLLEHLLPILRKDFHVGVIEGDVATSKDALRISALGIPVIQLETQGVCHLDGRMVRSGLRALEPLHLDLLFIENVGNLVCPADFFLGEHARLGVLSTVEGGDKIVKYPTLFRRIHALAITKTDLLPFTDFDMDQASKDFASLGARRPLFPLAKNEGISDLAQWIRHMALNVSTTEPDV</sequence>
<dbReference type="PANTHER" id="PTHR30134">
    <property type="entry name" value="HYDROGENASE PROTEIN ASSEMBLY PROTEIN, NICKEL CHAPERONE"/>
    <property type="match status" value="1"/>
</dbReference>
<dbReference type="Gene3D" id="3.40.50.300">
    <property type="entry name" value="P-loop containing nucleotide triphosphate hydrolases"/>
    <property type="match status" value="1"/>
</dbReference>
<protein>
    <submittedName>
        <fullName evidence="9">Hydrogenase accessory protein HypB</fullName>
    </submittedName>
</protein>
<dbReference type="GO" id="GO:0051604">
    <property type="term" value="P:protein maturation"/>
    <property type="evidence" value="ECO:0007669"/>
    <property type="project" value="InterPro"/>
</dbReference>
<evidence type="ECO:0000256" key="6">
    <source>
        <dbReference type="ARBA" id="ARBA00022833"/>
    </source>
</evidence>
<keyword evidence="3" id="KW-0479">Metal-binding</keyword>
<evidence type="ECO:0000256" key="4">
    <source>
        <dbReference type="ARBA" id="ARBA00022741"/>
    </source>
</evidence>
<keyword evidence="6" id="KW-0862">Zinc</keyword>
<evidence type="ECO:0000256" key="3">
    <source>
        <dbReference type="ARBA" id="ARBA00022723"/>
    </source>
</evidence>
<dbReference type="Proteomes" id="UP000242705">
    <property type="component" value="Unassembled WGS sequence"/>
</dbReference>
<dbReference type="PANTHER" id="PTHR30134:SF2">
    <property type="entry name" value="HYDROGENASE MATURATION FACTOR HYPB"/>
    <property type="match status" value="1"/>
</dbReference>
<evidence type="ECO:0000259" key="8">
    <source>
        <dbReference type="Pfam" id="PF02492"/>
    </source>
</evidence>
<dbReference type="SUPFAM" id="SSF52540">
    <property type="entry name" value="P-loop containing nucleoside triphosphate hydrolases"/>
    <property type="match status" value="1"/>
</dbReference>
<gene>
    <name evidence="9" type="primary">hypB</name>
    <name evidence="9" type="ORF">C7B47_03775</name>
</gene>
<dbReference type="InterPro" id="IPR027417">
    <property type="entry name" value="P-loop_NTPase"/>
</dbReference>
<accession>A0A2T2X2P4</accession>
<comment type="caution">
    <text evidence="9">The sequence shown here is derived from an EMBL/GenBank/DDBJ whole genome shotgun (WGS) entry which is preliminary data.</text>
</comment>
<evidence type="ECO:0000256" key="7">
    <source>
        <dbReference type="ARBA" id="ARBA00023134"/>
    </source>
</evidence>
<keyword evidence="4" id="KW-0547">Nucleotide-binding</keyword>
<dbReference type="GO" id="GO:0003924">
    <property type="term" value="F:GTPase activity"/>
    <property type="evidence" value="ECO:0007669"/>
    <property type="project" value="InterPro"/>
</dbReference>
<feature type="domain" description="CobW/HypB/UreG nucleotide-binding" evidence="8">
    <location>
        <begin position="32"/>
        <end position="127"/>
    </location>
</feature>
<dbReference type="PIRSF" id="PIRSF005624">
    <property type="entry name" value="Ni-bind_GTPase"/>
    <property type="match status" value="1"/>
</dbReference>
<dbReference type="InterPro" id="IPR004392">
    <property type="entry name" value="Hyd_mat_HypB"/>
</dbReference>
<evidence type="ECO:0000313" key="10">
    <source>
        <dbReference type="Proteomes" id="UP000242705"/>
    </source>
</evidence>
<reference evidence="9 10" key="1">
    <citation type="journal article" date="2014" name="BMC Genomics">
        <title>Comparison of environmental and isolate Sulfobacillus genomes reveals diverse carbon, sulfur, nitrogen, and hydrogen metabolisms.</title>
        <authorList>
            <person name="Justice N.B."/>
            <person name="Norman A."/>
            <person name="Brown C.T."/>
            <person name="Singh A."/>
            <person name="Thomas B.C."/>
            <person name="Banfield J.F."/>
        </authorList>
    </citation>
    <scope>NUCLEOTIDE SEQUENCE [LARGE SCALE GENOMIC DNA]</scope>
    <source>
        <strain evidence="9">AMDSBA5</strain>
    </source>
</reference>
<dbReference type="GO" id="GO:0005525">
    <property type="term" value="F:GTP binding"/>
    <property type="evidence" value="ECO:0007669"/>
    <property type="project" value="UniProtKB-KW"/>
</dbReference>
<comment type="similarity">
    <text evidence="1">Belongs to the SIMIBI class G3E GTPase family. HypB/HupM subfamily.</text>
</comment>
<keyword evidence="7" id="KW-0342">GTP-binding</keyword>
<proteinExistence type="inferred from homology"/>
<evidence type="ECO:0000256" key="2">
    <source>
        <dbReference type="ARBA" id="ARBA00022596"/>
    </source>
</evidence>